<protein>
    <submittedName>
        <fullName evidence="3">Uncharacterized protein</fullName>
    </submittedName>
</protein>
<dbReference type="EMBL" id="JAQLUK010000010">
    <property type="protein sequence ID" value="MDB2292926.1"/>
    <property type="molecule type" value="Genomic_DNA"/>
</dbReference>
<evidence type="ECO:0000313" key="3">
    <source>
        <dbReference type="EMBL" id="SNR70851.1"/>
    </source>
</evidence>
<gene>
    <name evidence="2" type="ORF">EO776_01725</name>
    <name evidence="1" type="ORF">PM085_11565</name>
    <name evidence="3" type="ORF">SAMN06266787_11310</name>
</gene>
<evidence type="ECO:0000313" key="2">
    <source>
        <dbReference type="EMBL" id="QAY18846.1"/>
    </source>
</evidence>
<reference evidence="2" key="2">
    <citation type="journal article" date="2019" name="Microbiol. Resour. Announc.">
        <title>Complete Genome Sequence of Halorubrum ezzemoulense Strain Fb21.</title>
        <authorList>
            <person name="Feng Y."/>
            <person name="Louyakis A.S."/>
            <person name="Makkay A.M."/>
            <person name="Guerrero R.O."/>
            <person name="Papke R.T."/>
            <person name="Gogarten J.P."/>
        </authorList>
    </citation>
    <scope>NUCLEOTIDE SEQUENCE</scope>
    <source>
        <strain evidence="2">Fb21</strain>
    </source>
</reference>
<dbReference type="Proteomes" id="UP000293073">
    <property type="component" value="Chromosome"/>
</dbReference>
<reference evidence="1 6" key="4">
    <citation type="submission" date="2023-01" db="EMBL/GenBank/DDBJ databases">
        <title>Halorubrum ezzemoulense from Santa Pola, Spain.</title>
        <authorList>
            <person name="Feng Y."/>
            <person name="Louyakis A.S."/>
            <person name="Gogarten J.P."/>
        </authorList>
    </citation>
    <scope>NUCLEOTIDE SEQUENCE [LARGE SCALE GENOMIC DNA]</scope>
    <source>
        <strain evidence="1 6">AMM015</strain>
    </source>
</reference>
<evidence type="ECO:0000313" key="1">
    <source>
        <dbReference type="EMBL" id="MDB2292926.1"/>
    </source>
</evidence>
<proteinExistence type="predicted"/>
<dbReference type="KEGG" id="hezz:EO776_01725"/>
<dbReference type="RefSeq" id="WP_129452297.1">
    <property type="nucleotide sequence ID" value="NZ_CP034940.1"/>
</dbReference>
<dbReference type="Proteomes" id="UP000198297">
    <property type="component" value="Unassembled WGS sequence"/>
</dbReference>
<name>A0A238YJG0_HALEZ</name>
<accession>A0A238YJG0</accession>
<evidence type="ECO:0000313" key="6">
    <source>
        <dbReference type="Proteomes" id="UP001210528"/>
    </source>
</evidence>
<organism evidence="3 4">
    <name type="scientific">Halorubrum ezzemoulense</name>
    <name type="common">Halorubrum chaoviator</name>
    <dbReference type="NCBI Taxonomy" id="337243"/>
    <lineage>
        <taxon>Archaea</taxon>
        <taxon>Methanobacteriati</taxon>
        <taxon>Methanobacteriota</taxon>
        <taxon>Stenosarchaea group</taxon>
        <taxon>Halobacteria</taxon>
        <taxon>Halobacteriales</taxon>
        <taxon>Haloferacaceae</taxon>
        <taxon>Halorubrum</taxon>
    </lineage>
</organism>
<dbReference type="Proteomes" id="UP001210528">
    <property type="component" value="Unassembled WGS sequence"/>
</dbReference>
<evidence type="ECO:0000313" key="5">
    <source>
        <dbReference type="Proteomes" id="UP000293073"/>
    </source>
</evidence>
<dbReference type="GeneID" id="301358454"/>
<reference evidence="5" key="3">
    <citation type="submission" date="2019-01" db="EMBL/GenBank/DDBJ databases">
        <title>Complete genome of Halorubrum ezzemoulense strain FB21.</title>
        <authorList>
            <person name="Feng Y."/>
            <person name="Louyakis A.S."/>
            <person name="Papke R.T."/>
            <person name="Gogarten J.P."/>
        </authorList>
    </citation>
    <scope>NUCLEOTIDE SEQUENCE [LARGE SCALE GENOMIC DNA]</scope>
    <source>
        <strain evidence="5">Fb21</strain>
    </source>
</reference>
<reference evidence="3 4" key="1">
    <citation type="submission" date="2017-06" db="EMBL/GenBank/DDBJ databases">
        <authorList>
            <person name="Kim H.J."/>
            <person name="Triplett B.A."/>
        </authorList>
    </citation>
    <scope>NUCLEOTIDE SEQUENCE [LARGE SCALE GENOMIC DNA]</scope>
    <source>
        <strain evidence="3 4">DSM 19316</strain>
    </source>
</reference>
<keyword evidence="6" id="KW-1185">Reference proteome</keyword>
<dbReference type="EMBL" id="FZNK01000013">
    <property type="protein sequence ID" value="SNR70851.1"/>
    <property type="molecule type" value="Genomic_DNA"/>
</dbReference>
<sequence length="90" mass="10385">MNLTENTIYRHDELGEVLVLGVHHIFETYDPDSADGRLRSRVVRYTAEWDDYGPMPSSVRTTPVDEFRTVVGDTVRTWEGVEWSTNDPLD</sequence>
<evidence type="ECO:0000313" key="4">
    <source>
        <dbReference type="Proteomes" id="UP000198297"/>
    </source>
</evidence>
<accession>A0A481RCD1</accession>
<dbReference type="AlphaFoldDB" id="A0A238YJG0"/>
<dbReference type="EMBL" id="CP034940">
    <property type="protein sequence ID" value="QAY18846.1"/>
    <property type="molecule type" value="Genomic_DNA"/>
</dbReference>